<evidence type="ECO:0000313" key="1">
    <source>
        <dbReference type="EMBL" id="DAD83579.1"/>
    </source>
</evidence>
<dbReference type="EMBL" id="BK014938">
    <property type="protein sequence ID" value="DAD83579.1"/>
    <property type="molecule type" value="Genomic_DNA"/>
</dbReference>
<organism evidence="1">
    <name type="scientific">Siphoviridae sp. ctxc31</name>
    <dbReference type="NCBI Taxonomy" id="2826520"/>
    <lineage>
        <taxon>Viruses</taxon>
        <taxon>Duplodnaviria</taxon>
        <taxon>Heunggongvirae</taxon>
        <taxon>Uroviricota</taxon>
        <taxon>Caudoviricetes</taxon>
    </lineage>
</organism>
<name>A0A8S5MNS7_9CAUD</name>
<protein>
    <submittedName>
        <fullName evidence="1">Uncharacterized protein</fullName>
    </submittedName>
</protein>
<reference evidence="1" key="1">
    <citation type="journal article" date="2021" name="Proc. Natl. Acad. Sci. U.S.A.">
        <title>A Catalog of Tens of Thousands of Viruses from Human Metagenomes Reveals Hidden Associations with Chronic Diseases.</title>
        <authorList>
            <person name="Tisza M.J."/>
            <person name="Buck C.B."/>
        </authorList>
    </citation>
    <scope>NUCLEOTIDE SEQUENCE</scope>
    <source>
        <strain evidence="1">Ctxc31</strain>
    </source>
</reference>
<sequence length="123" mass="14365">MKEFNLELVRQGKRVITRSGHEVRIICTDFKSKGNTPILALLKDNKKEEEIIHFYTLKGKVFDNKESEFDLFMDEDGEWVNIYQENGKCFISESSYPTKGEAIDHRTSLRNCVATINLKEFKK</sequence>
<accession>A0A8S5MNS7</accession>
<proteinExistence type="predicted"/>